<keyword evidence="1" id="KW-0472">Membrane</keyword>
<dbReference type="EMBL" id="PIPR01000006">
    <property type="protein sequence ID" value="RUO37917.1"/>
    <property type="molecule type" value="Genomic_DNA"/>
</dbReference>
<feature type="transmembrane region" description="Helical" evidence="1">
    <location>
        <begin position="20"/>
        <end position="37"/>
    </location>
</feature>
<proteinExistence type="predicted"/>
<comment type="caution">
    <text evidence="2">The sequence shown here is derived from an EMBL/GenBank/DDBJ whole genome shotgun (WGS) entry which is preliminary data.</text>
</comment>
<evidence type="ECO:0000313" key="2">
    <source>
        <dbReference type="EMBL" id="RUO37917.1"/>
    </source>
</evidence>
<dbReference type="RefSeq" id="WP_169931711.1">
    <property type="nucleotide sequence ID" value="NZ_PIPR01000006.1"/>
</dbReference>
<name>A0A7Z6ZRQ0_9GAMM</name>
<evidence type="ECO:0000256" key="1">
    <source>
        <dbReference type="SAM" id="Phobius"/>
    </source>
</evidence>
<sequence length="185" mass="21014">MNYEQSSRAQCGAGLMETMLFLTVFTWLLSSGVVWLWDTGEQELTKINHSRSELLQPLWESRHGKLSNEDHFAKTVSPILNPLRQWGDINLPLATLRVLPASNESIAVAVLENSWSPTSFHQLSKRQRNLTSFGQLQRSGLHRIVHGFGILPIAREFAQQSFRFGWSNPDATLYELKCVEVSCDD</sequence>
<reference evidence="3" key="1">
    <citation type="journal article" date="2018" name="Front. Microbiol.">
        <title>Genome-Based Analysis Reveals the Taxonomy and Diversity of the Family Idiomarinaceae.</title>
        <authorList>
            <person name="Liu Y."/>
            <person name="Lai Q."/>
            <person name="Shao Z."/>
        </authorList>
    </citation>
    <scope>NUCLEOTIDE SEQUENCE [LARGE SCALE GENOMIC DNA]</scope>
    <source>
        <strain evidence="3">KYW314</strain>
    </source>
</reference>
<dbReference type="AlphaFoldDB" id="A0A7Z6ZRQ0"/>
<keyword evidence="1" id="KW-0812">Transmembrane</keyword>
<keyword evidence="1" id="KW-1133">Transmembrane helix</keyword>
<gene>
    <name evidence="2" type="ORF">CWE22_11830</name>
</gene>
<evidence type="ECO:0000313" key="3">
    <source>
        <dbReference type="Proteomes" id="UP000287766"/>
    </source>
</evidence>
<accession>A0A7Z6ZRQ0</accession>
<protein>
    <submittedName>
        <fullName evidence="2">Uncharacterized protein</fullName>
    </submittedName>
</protein>
<organism evidence="2 3">
    <name type="scientific">Pseudidiomarina aestuarii</name>
    <dbReference type="NCBI Taxonomy" id="624146"/>
    <lineage>
        <taxon>Bacteria</taxon>
        <taxon>Pseudomonadati</taxon>
        <taxon>Pseudomonadota</taxon>
        <taxon>Gammaproteobacteria</taxon>
        <taxon>Alteromonadales</taxon>
        <taxon>Idiomarinaceae</taxon>
        <taxon>Pseudidiomarina</taxon>
    </lineage>
</organism>
<dbReference type="Proteomes" id="UP000287766">
    <property type="component" value="Unassembled WGS sequence"/>
</dbReference>
<keyword evidence="3" id="KW-1185">Reference proteome</keyword>